<gene>
    <name evidence="5" type="ORF">GCM10007167_14400</name>
</gene>
<evidence type="ECO:0000259" key="4">
    <source>
        <dbReference type="Pfam" id="PF08241"/>
    </source>
</evidence>
<dbReference type="EMBL" id="BNCF01000006">
    <property type="protein sequence ID" value="GHE33394.1"/>
    <property type="molecule type" value="Genomic_DNA"/>
</dbReference>
<evidence type="ECO:0000313" key="5">
    <source>
        <dbReference type="EMBL" id="GHE33394.1"/>
    </source>
</evidence>
<dbReference type="RefSeq" id="WP_146472647.1">
    <property type="nucleotide sequence ID" value="NZ_BNCF01000006.1"/>
</dbReference>
<dbReference type="InterPro" id="IPR029063">
    <property type="entry name" value="SAM-dependent_MTases_sf"/>
</dbReference>
<dbReference type="PANTHER" id="PTHR44942">
    <property type="entry name" value="METHYLTRANSF_11 DOMAIN-CONTAINING PROTEIN"/>
    <property type="match status" value="1"/>
</dbReference>
<dbReference type="SUPFAM" id="SSF53335">
    <property type="entry name" value="S-adenosyl-L-methionine-dependent methyltransferases"/>
    <property type="match status" value="1"/>
</dbReference>
<accession>A0A919DCS8</accession>
<protein>
    <submittedName>
        <fullName evidence="5">SAM-dependent methyltransferase</fullName>
    </submittedName>
</protein>
<evidence type="ECO:0000256" key="1">
    <source>
        <dbReference type="ARBA" id="ARBA00008361"/>
    </source>
</evidence>
<feature type="domain" description="Methyltransferase type 11" evidence="4">
    <location>
        <begin position="41"/>
        <end position="131"/>
    </location>
</feature>
<organism evidence="5 6">
    <name type="scientific">Vulcaniibacterium thermophilum</name>
    <dbReference type="NCBI Taxonomy" id="1169913"/>
    <lineage>
        <taxon>Bacteria</taxon>
        <taxon>Pseudomonadati</taxon>
        <taxon>Pseudomonadota</taxon>
        <taxon>Gammaproteobacteria</taxon>
        <taxon>Lysobacterales</taxon>
        <taxon>Lysobacteraceae</taxon>
        <taxon>Vulcaniibacterium</taxon>
    </lineage>
</organism>
<keyword evidence="2 5" id="KW-0489">Methyltransferase</keyword>
<dbReference type="GO" id="GO:0032259">
    <property type="term" value="P:methylation"/>
    <property type="evidence" value="ECO:0007669"/>
    <property type="project" value="UniProtKB-KW"/>
</dbReference>
<keyword evidence="6" id="KW-1185">Reference proteome</keyword>
<evidence type="ECO:0000313" key="6">
    <source>
        <dbReference type="Proteomes" id="UP000636453"/>
    </source>
</evidence>
<comment type="caution">
    <text evidence="5">The sequence shown here is derived from an EMBL/GenBank/DDBJ whole genome shotgun (WGS) entry which is preliminary data.</text>
</comment>
<dbReference type="InterPro" id="IPR013216">
    <property type="entry name" value="Methyltransf_11"/>
</dbReference>
<comment type="similarity">
    <text evidence="1">Belongs to the methyltransferase superfamily.</text>
</comment>
<dbReference type="PANTHER" id="PTHR44942:SF4">
    <property type="entry name" value="METHYLTRANSFERASE TYPE 11 DOMAIN-CONTAINING PROTEIN"/>
    <property type="match status" value="1"/>
</dbReference>
<sequence length="251" mass="26864">MSFRDHFSAVASHYAAARPEYPDALFEALAEAAPRGARVWEPGCGSGQATRGLAARFAHVHATDPSAQQIARHWARQGAGNVTLAVEPGERTALADGAVGLVAVAQALHWFDLDAFIAECARVLAPGGVLAAWGYADFVAPQGMEDAVAVFRADIEPDWPPERALVDAHYAGFAWPFAALPAPTLEMSADWPLERLLGYLSSMSAVARHRERTGCGAVAAHADALAAAWGDPHTTRTIRWPLFLHLRRKSG</sequence>
<dbReference type="Gene3D" id="3.40.50.150">
    <property type="entry name" value="Vaccinia Virus protein VP39"/>
    <property type="match status" value="1"/>
</dbReference>
<reference evidence="5" key="2">
    <citation type="submission" date="2020-09" db="EMBL/GenBank/DDBJ databases">
        <authorList>
            <person name="Sun Q."/>
            <person name="Kim S."/>
        </authorList>
    </citation>
    <scope>NUCLEOTIDE SEQUENCE</scope>
    <source>
        <strain evidence="5">KCTC 32020</strain>
    </source>
</reference>
<dbReference type="InterPro" id="IPR051052">
    <property type="entry name" value="Diverse_substrate_MTase"/>
</dbReference>
<dbReference type="OrthoDB" id="9797252at2"/>
<name>A0A919DCS8_9GAMM</name>
<dbReference type="AlphaFoldDB" id="A0A919DCS8"/>
<keyword evidence="3" id="KW-0808">Transferase</keyword>
<evidence type="ECO:0000256" key="2">
    <source>
        <dbReference type="ARBA" id="ARBA00022603"/>
    </source>
</evidence>
<dbReference type="Pfam" id="PF08241">
    <property type="entry name" value="Methyltransf_11"/>
    <property type="match status" value="1"/>
</dbReference>
<reference evidence="5" key="1">
    <citation type="journal article" date="2014" name="Int. J. Syst. Evol. Microbiol.">
        <title>Complete genome sequence of Corynebacterium casei LMG S-19264T (=DSM 44701T), isolated from a smear-ripened cheese.</title>
        <authorList>
            <consortium name="US DOE Joint Genome Institute (JGI-PGF)"/>
            <person name="Walter F."/>
            <person name="Albersmeier A."/>
            <person name="Kalinowski J."/>
            <person name="Ruckert C."/>
        </authorList>
    </citation>
    <scope>NUCLEOTIDE SEQUENCE</scope>
    <source>
        <strain evidence="5">KCTC 32020</strain>
    </source>
</reference>
<dbReference type="Proteomes" id="UP000636453">
    <property type="component" value="Unassembled WGS sequence"/>
</dbReference>
<dbReference type="GO" id="GO:0008757">
    <property type="term" value="F:S-adenosylmethionine-dependent methyltransferase activity"/>
    <property type="evidence" value="ECO:0007669"/>
    <property type="project" value="InterPro"/>
</dbReference>
<evidence type="ECO:0000256" key="3">
    <source>
        <dbReference type="ARBA" id="ARBA00022679"/>
    </source>
</evidence>
<dbReference type="CDD" id="cd02440">
    <property type="entry name" value="AdoMet_MTases"/>
    <property type="match status" value="1"/>
</dbReference>
<proteinExistence type="inferred from homology"/>